<dbReference type="EMBL" id="LAZR01013727">
    <property type="protein sequence ID" value="KKM20620.1"/>
    <property type="molecule type" value="Genomic_DNA"/>
</dbReference>
<gene>
    <name evidence="1" type="ORF">LCGC14_1643620</name>
</gene>
<organism evidence="1">
    <name type="scientific">marine sediment metagenome</name>
    <dbReference type="NCBI Taxonomy" id="412755"/>
    <lineage>
        <taxon>unclassified sequences</taxon>
        <taxon>metagenomes</taxon>
        <taxon>ecological metagenomes</taxon>
    </lineage>
</organism>
<protein>
    <recommendedName>
        <fullName evidence="2">CYTH domain-containing protein</fullName>
    </recommendedName>
</protein>
<reference evidence="1" key="1">
    <citation type="journal article" date="2015" name="Nature">
        <title>Complex archaea that bridge the gap between prokaryotes and eukaryotes.</title>
        <authorList>
            <person name="Spang A."/>
            <person name="Saw J.H."/>
            <person name="Jorgensen S.L."/>
            <person name="Zaremba-Niedzwiedzka K."/>
            <person name="Martijn J."/>
            <person name="Lind A.E."/>
            <person name="van Eijk R."/>
            <person name="Schleper C."/>
            <person name="Guy L."/>
            <person name="Ettema T.J."/>
        </authorList>
    </citation>
    <scope>NUCLEOTIDE SEQUENCE</scope>
</reference>
<comment type="caution">
    <text evidence="1">The sequence shown here is derived from an EMBL/GenBank/DDBJ whole genome shotgun (WGS) entry which is preliminary data.</text>
</comment>
<evidence type="ECO:0008006" key="2">
    <source>
        <dbReference type="Google" id="ProtNLM"/>
    </source>
</evidence>
<proteinExistence type="predicted"/>
<accession>A0A0F9KYR3</accession>
<sequence>MALEIEAKFRLDDPAGMRESLRAAGASPSGAVLE</sequence>
<feature type="non-terminal residue" evidence="1">
    <location>
        <position position="34"/>
    </location>
</feature>
<evidence type="ECO:0000313" key="1">
    <source>
        <dbReference type="EMBL" id="KKM20620.1"/>
    </source>
</evidence>
<dbReference type="AlphaFoldDB" id="A0A0F9KYR3"/>
<name>A0A0F9KYR3_9ZZZZ</name>